<gene>
    <name evidence="4" type="primary">dprA</name>
    <name evidence="4" type="ORF">DW355_04000</name>
</gene>
<name>A0A4P6UG66_9BURK</name>
<evidence type="ECO:0000259" key="3">
    <source>
        <dbReference type="Pfam" id="PF17782"/>
    </source>
</evidence>
<dbReference type="Pfam" id="PF17782">
    <property type="entry name" value="WHD_DprA"/>
    <property type="match status" value="1"/>
</dbReference>
<dbReference type="RefSeq" id="WP_131278060.1">
    <property type="nucleotide sequence ID" value="NZ_CP031395.1"/>
</dbReference>
<dbReference type="EMBL" id="CP031395">
    <property type="protein sequence ID" value="QBK04052.1"/>
    <property type="molecule type" value="Genomic_DNA"/>
</dbReference>
<protein>
    <submittedName>
        <fullName evidence="4">DNA-protecting protein DprA</fullName>
    </submittedName>
</protein>
<dbReference type="Pfam" id="PF21102">
    <property type="entry name" value="DprA_N"/>
    <property type="match status" value="1"/>
</dbReference>
<dbReference type="KEGG" id="hgr:DW355_04000"/>
<dbReference type="Gene3D" id="3.40.50.450">
    <property type="match status" value="1"/>
</dbReference>
<dbReference type="GO" id="GO:0009294">
    <property type="term" value="P:DNA-mediated transformation"/>
    <property type="evidence" value="ECO:0007669"/>
    <property type="project" value="InterPro"/>
</dbReference>
<dbReference type="PANTHER" id="PTHR43022:SF1">
    <property type="entry name" value="PROTEIN SMF"/>
    <property type="match status" value="1"/>
</dbReference>
<evidence type="ECO:0000256" key="1">
    <source>
        <dbReference type="ARBA" id="ARBA00006525"/>
    </source>
</evidence>
<proteinExistence type="inferred from homology"/>
<dbReference type="InterPro" id="IPR010994">
    <property type="entry name" value="RuvA_2-like"/>
</dbReference>
<dbReference type="PANTHER" id="PTHR43022">
    <property type="entry name" value="PROTEIN SMF"/>
    <property type="match status" value="1"/>
</dbReference>
<dbReference type="SUPFAM" id="SSF102405">
    <property type="entry name" value="MCP/YpsA-like"/>
    <property type="match status" value="1"/>
</dbReference>
<evidence type="ECO:0000313" key="4">
    <source>
        <dbReference type="EMBL" id="QBK04052.1"/>
    </source>
</evidence>
<dbReference type="NCBIfam" id="TIGR00732">
    <property type="entry name" value="dprA"/>
    <property type="match status" value="1"/>
</dbReference>
<evidence type="ECO:0000259" key="2">
    <source>
        <dbReference type="Pfam" id="PF02481"/>
    </source>
</evidence>
<evidence type="ECO:0000313" key="5">
    <source>
        <dbReference type="Proteomes" id="UP000292939"/>
    </source>
</evidence>
<dbReference type="OrthoDB" id="9785707at2"/>
<dbReference type="InterPro" id="IPR057666">
    <property type="entry name" value="DrpA_SLOG"/>
</dbReference>
<dbReference type="InterPro" id="IPR003488">
    <property type="entry name" value="DprA"/>
</dbReference>
<organism evidence="4 5">
    <name type="scientific">Hylemonella gracilis</name>
    <dbReference type="NCBI Taxonomy" id="80880"/>
    <lineage>
        <taxon>Bacteria</taxon>
        <taxon>Pseudomonadati</taxon>
        <taxon>Pseudomonadota</taxon>
        <taxon>Betaproteobacteria</taxon>
        <taxon>Burkholderiales</taxon>
        <taxon>Comamonadaceae</taxon>
        <taxon>Hylemonella</taxon>
    </lineage>
</organism>
<dbReference type="Gene3D" id="1.10.10.10">
    <property type="entry name" value="Winged helix-like DNA-binding domain superfamily/Winged helix DNA-binding domain"/>
    <property type="match status" value="1"/>
</dbReference>
<dbReference type="SUPFAM" id="SSF47781">
    <property type="entry name" value="RuvA domain 2-like"/>
    <property type="match status" value="1"/>
</dbReference>
<dbReference type="InterPro" id="IPR041614">
    <property type="entry name" value="DprA_WH"/>
</dbReference>
<sequence>MEHEELSAWLRLSLAPGLGPVSTRRLLAAFGSPEAVLAQSPAALRAVVNTRQAEALRGGANPAPVGWVELLADSWAWLHAVDASEQRAIVALGEPGYPVALLQMEDPPLLLYLMGRLEGLHEGRLWTGPLAERRCLAVVGSRNPTPQGALNAQQFARSLAEAGLVILSGLALGVDGAAHEGALDAHATDPARPATVAVVGTGLDQVYPKRHTALARRVAARGVIVSEYPLGTPPLAENFPRRNRLIAGLSCATLVVEAAPQSGSLITARLAVELGKEVLAIPGSIHNPQSRGCHALIRQGAKLVESAQDVLEELPAWAGAPAGTIAVASATEADVHPSESEEALRTALGADPVSLDALQARTGWPTAQLQARLMALELGGEVTRLPGGLLQRLVRG</sequence>
<feature type="domain" description="DprA winged helix" evidence="3">
    <location>
        <begin position="330"/>
        <end position="388"/>
    </location>
</feature>
<dbReference type="Pfam" id="PF02481">
    <property type="entry name" value="DNA_processg_A"/>
    <property type="match status" value="1"/>
</dbReference>
<comment type="similarity">
    <text evidence="1">Belongs to the DprA/Smf family.</text>
</comment>
<dbReference type="InterPro" id="IPR036388">
    <property type="entry name" value="WH-like_DNA-bd_sf"/>
</dbReference>
<reference evidence="4 5" key="1">
    <citation type="submission" date="2018-07" db="EMBL/GenBank/DDBJ databases">
        <title>Exploring interactions and the metabolic potential of the ultra-small soil bacteria Hylemonella gracilis.</title>
        <authorList>
            <person name="Tyc O."/>
            <person name="Kulkarni P."/>
            <person name="Gawehns F."/>
            <person name="Hundscheid M."/>
            <person name="Zweers H."/>
            <person name="Garbeva P."/>
        </authorList>
    </citation>
    <scope>NUCLEOTIDE SEQUENCE [LARGE SCALE GENOMIC DNA]</scope>
    <source>
        <strain evidence="4 5">NS1</strain>
    </source>
</reference>
<accession>A0A4P6UG66</accession>
<dbReference type="AlphaFoldDB" id="A0A4P6UG66"/>
<feature type="domain" description="Smf/DprA SLOG" evidence="2">
    <location>
        <begin position="89"/>
        <end position="314"/>
    </location>
</feature>
<dbReference type="Proteomes" id="UP000292939">
    <property type="component" value="Chromosome"/>
</dbReference>